<comment type="catalytic activity">
    <reaction evidence="10">
        <text>2 D-alanine + ATP = D-alanyl-D-alanine + ADP + phosphate + H(+)</text>
        <dbReference type="Rhea" id="RHEA:11224"/>
        <dbReference type="ChEBI" id="CHEBI:15378"/>
        <dbReference type="ChEBI" id="CHEBI:30616"/>
        <dbReference type="ChEBI" id="CHEBI:43474"/>
        <dbReference type="ChEBI" id="CHEBI:57416"/>
        <dbReference type="ChEBI" id="CHEBI:57822"/>
        <dbReference type="ChEBI" id="CHEBI:456216"/>
        <dbReference type="EC" id="6.3.2.4"/>
    </reaction>
</comment>
<dbReference type="PROSITE" id="PS00844">
    <property type="entry name" value="DALA_DALA_LIGASE_2"/>
    <property type="match status" value="1"/>
</dbReference>
<dbReference type="Gene3D" id="3.40.50.20">
    <property type="match status" value="1"/>
</dbReference>
<dbReference type="InterPro" id="IPR000291">
    <property type="entry name" value="D-Ala_lig_Van_CS"/>
</dbReference>
<dbReference type="Gene3D" id="3.30.470.20">
    <property type="entry name" value="ATP-grasp fold, B domain"/>
    <property type="match status" value="1"/>
</dbReference>
<dbReference type="Gene3D" id="3.30.1490.20">
    <property type="entry name" value="ATP-grasp fold, A domain"/>
    <property type="match status" value="1"/>
</dbReference>
<evidence type="ECO:0000256" key="10">
    <source>
        <dbReference type="HAMAP-Rule" id="MF_00047"/>
    </source>
</evidence>
<evidence type="ECO:0000313" key="13">
    <source>
        <dbReference type="EMBL" id="HIY77558.1"/>
    </source>
</evidence>
<dbReference type="GO" id="GO:0071555">
    <property type="term" value="P:cell wall organization"/>
    <property type="evidence" value="ECO:0007669"/>
    <property type="project" value="UniProtKB-KW"/>
</dbReference>
<dbReference type="GO" id="GO:0005737">
    <property type="term" value="C:cytoplasm"/>
    <property type="evidence" value="ECO:0007669"/>
    <property type="project" value="UniProtKB-SubCell"/>
</dbReference>
<dbReference type="GO" id="GO:0046872">
    <property type="term" value="F:metal ion binding"/>
    <property type="evidence" value="ECO:0007669"/>
    <property type="project" value="InterPro"/>
</dbReference>
<keyword evidence="4 10" id="KW-0436">Ligase</keyword>
<evidence type="ECO:0000256" key="6">
    <source>
        <dbReference type="ARBA" id="ARBA00022840"/>
    </source>
</evidence>
<protein>
    <recommendedName>
        <fullName evidence="10">D-alanine--D-alanine ligase</fullName>
        <ecNumber evidence="10">6.3.2.4</ecNumber>
    </recommendedName>
    <alternativeName>
        <fullName evidence="10">D-Ala-D-Ala ligase</fullName>
    </alternativeName>
    <alternativeName>
        <fullName evidence="10">D-alanylalanine synthetase</fullName>
    </alternativeName>
</protein>
<dbReference type="InterPro" id="IPR005905">
    <property type="entry name" value="D_ala_D_ala"/>
</dbReference>
<dbReference type="InterPro" id="IPR016185">
    <property type="entry name" value="PreATP-grasp_dom_sf"/>
</dbReference>
<name>A0A9D1ZA23_9FIRM</name>
<keyword evidence="3 10" id="KW-0963">Cytoplasm</keyword>
<sequence>MRTEKRNVAVVFGGRSCENEISVITGTMTANVIDRNKYNPIPVYLSQEGEFYTGNALFDVAVFRGNFRERSERAIFSGGKLYTFKGRRLRGGCKIDCIVNCCHGLCGEDGAVAALADLNDIANASPDILGSAVFMDKAATKLVAKALGVKTPAYFKICRADYEKRSAMAIKFIEARLGYPVVVKPARQGSSIGVFVAEDRAKLTFAIQSAFAFDSVIIAEKYIRDRREINCAAYRRGSEIVLSECEEPKTDNKILTFSDKYLSGGAKEHVHDFPADLPKAQSDLIKGYTKLLYRRLNLRGVVRADFLVSGEDVYFNEMNTVPGSLAYYLFSDRFADFGNLLSTLIEQGISDHIEAQGRKMLKNCGVLASVSPRGKKR</sequence>
<dbReference type="InterPro" id="IPR011761">
    <property type="entry name" value="ATP-grasp"/>
</dbReference>
<evidence type="ECO:0000256" key="3">
    <source>
        <dbReference type="ARBA" id="ARBA00022490"/>
    </source>
</evidence>
<dbReference type="EMBL" id="DXCO01000005">
    <property type="protein sequence ID" value="HIY77558.1"/>
    <property type="molecule type" value="Genomic_DNA"/>
</dbReference>
<dbReference type="SUPFAM" id="SSF56059">
    <property type="entry name" value="Glutathione synthetase ATP-binding domain-like"/>
    <property type="match status" value="1"/>
</dbReference>
<dbReference type="InterPro" id="IPR011127">
    <property type="entry name" value="Dala_Dala_lig_N"/>
</dbReference>
<reference evidence="13" key="2">
    <citation type="submission" date="2021-04" db="EMBL/GenBank/DDBJ databases">
        <authorList>
            <person name="Gilroy R."/>
        </authorList>
    </citation>
    <scope>NUCLEOTIDE SEQUENCE</scope>
    <source>
        <strain evidence="13">CHK199-9574</strain>
    </source>
</reference>
<dbReference type="EC" id="6.3.2.4" evidence="10"/>
<dbReference type="PROSITE" id="PS50975">
    <property type="entry name" value="ATP_GRASP"/>
    <property type="match status" value="1"/>
</dbReference>
<dbReference type="AlphaFoldDB" id="A0A9D1ZA23"/>
<keyword evidence="7 10" id="KW-0133">Cell shape</keyword>
<evidence type="ECO:0000256" key="2">
    <source>
        <dbReference type="ARBA" id="ARBA00010871"/>
    </source>
</evidence>
<evidence type="ECO:0000256" key="9">
    <source>
        <dbReference type="ARBA" id="ARBA00023316"/>
    </source>
</evidence>
<evidence type="ECO:0000256" key="4">
    <source>
        <dbReference type="ARBA" id="ARBA00022598"/>
    </source>
</evidence>
<proteinExistence type="inferred from homology"/>
<dbReference type="GO" id="GO:0008716">
    <property type="term" value="F:D-alanine-D-alanine ligase activity"/>
    <property type="evidence" value="ECO:0007669"/>
    <property type="project" value="UniProtKB-UniRule"/>
</dbReference>
<evidence type="ECO:0000256" key="7">
    <source>
        <dbReference type="ARBA" id="ARBA00022960"/>
    </source>
</evidence>
<keyword evidence="5 11" id="KW-0547">Nucleotide-binding</keyword>
<organism evidence="13 14">
    <name type="scientific">Candidatus Borkfalkia excrementavium</name>
    <dbReference type="NCBI Taxonomy" id="2838505"/>
    <lineage>
        <taxon>Bacteria</taxon>
        <taxon>Bacillati</taxon>
        <taxon>Bacillota</taxon>
        <taxon>Clostridia</taxon>
        <taxon>Christensenellales</taxon>
        <taxon>Christensenellaceae</taxon>
        <taxon>Candidatus Borkfalkia</taxon>
    </lineage>
</organism>
<dbReference type="HAMAP" id="MF_00047">
    <property type="entry name" value="Dala_Dala_lig"/>
    <property type="match status" value="1"/>
</dbReference>
<comment type="pathway">
    <text evidence="10">Cell wall biogenesis; peptidoglycan biosynthesis.</text>
</comment>
<evidence type="ECO:0000313" key="14">
    <source>
        <dbReference type="Proteomes" id="UP000824135"/>
    </source>
</evidence>
<feature type="domain" description="ATP-grasp" evidence="12">
    <location>
        <begin position="141"/>
        <end position="350"/>
    </location>
</feature>
<comment type="similarity">
    <text evidence="2 10">Belongs to the D-alanine--D-alanine ligase family.</text>
</comment>
<evidence type="ECO:0000256" key="8">
    <source>
        <dbReference type="ARBA" id="ARBA00022984"/>
    </source>
</evidence>
<comment type="function">
    <text evidence="10">Cell wall formation.</text>
</comment>
<dbReference type="GO" id="GO:0009252">
    <property type="term" value="P:peptidoglycan biosynthetic process"/>
    <property type="evidence" value="ECO:0007669"/>
    <property type="project" value="UniProtKB-UniRule"/>
</dbReference>
<comment type="subcellular location">
    <subcellularLocation>
        <location evidence="1 10">Cytoplasm</location>
    </subcellularLocation>
</comment>
<dbReference type="PANTHER" id="PTHR23132">
    <property type="entry name" value="D-ALANINE--D-ALANINE LIGASE"/>
    <property type="match status" value="1"/>
</dbReference>
<gene>
    <name evidence="10" type="primary">ddl</name>
    <name evidence="13" type="ORF">H9728_00785</name>
</gene>
<comment type="caution">
    <text evidence="13">The sequence shown here is derived from an EMBL/GenBank/DDBJ whole genome shotgun (WGS) entry which is preliminary data.</text>
</comment>
<accession>A0A9D1ZA23</accession>
<reference evidence="13" key="1">
    <citation type="journal article" date="2021" name="PeerJ">
        <title>Extensive microbial diversity within the chicken gut microbiome revealed by metagenomics and culture.</title>
        <authorList>
            <person name="Gilroy R."/>
            <person name="Ravi A."/>
            <person name="Getino M."/>
            <person name="Pursley I."/>
            <person name="Horton D.L."/>
            <person name="Alikhan N.F."/>
            <person name="Baker D."/>
            <person name="Gharbi K."/>
            <person name="Hall N."/>
            <person name="Watson M."/>
            <person name="Adriaenssens E.M."/>
            <person name="Foster-Nyarko E."/>
            <person name="Jarju S."/>
            <person name="Secka A."/>
            <person name="Antonio M."/>
            <person name="Oren A."/>
            <person name="Chaudhuri R.R."/>
            <person name="La Ragione R."/>
            <person name="Hildebrand F."/>
            <person name="Pallen M.J."/>
        </authorList>
    </citation>
    <scope>NUCLEOTIDE SEQUENCE</scope>
    <source>
        <strain evidence="13">CHK199-9574</strain>
    </source>
</reference>
<keyword evidence="9 10" id="KW-0961">Cell wall biogenesis/degradation</keyword>
<dbReference type="Pfam" id="PF01820">
    <property type="entry name" value="Dala_Dala_lig_N"/>
    <property type="match status" value="1"/>
</dbReference>
<dbReference type="Pfam" id="PF07478">
    <property type="entry name" value="Dala_Dala_lig_C"/>
    <property type="match status" value="1"/>
</dbReference>
<evidence type="ECO:0000256" key="11">
    <source>
        <dbReference type="PROSITE-ProRule" id="PRU00409"/>
    </source>
</evidence>
<dbReference type="PANTHER" id="PTHR23132:SF23">
    <property type="entry name" value="D-ALANINE--D-ALANINE LIGASE B"/>
    <property type="match status" value="1"/>
</dbReference>
<keyword evidence="8 10" id="KW-0573">Peptidoglycan synthesis</keyword>
<dbReference type="InterPro" id="IPR011095">
    <property type="entry name" value="Dala_Dala_lig_C"/>
</dbReference>
<evidence type="ECO:0000256" key="1">
    <source>
        <dbReference type="ARBA" id="ARBA00004496"/>
    </source>
</evidence>
<evidence type="ECO:0000259" key="12">
    <source>
        <dbReference type="PROSITE" id="PS50975"/>
    </source>
</evidence>
<dbReference type="GO" id="GO:0005524">
    <property type="term" value="F:ATP binding"/>
    <property type="evidence" value="ECO:0007669"/>
    <property type="project" value="UniProtKB-UniRule"/>
</dbReference>
<dbReference type="GO" id="GO:0008360">
    <property type="term" value="P:regulation of cell shape"/>
    <property type="evidence" value="ECO:0007669"/>
    <property type="project" value="UniProtKB-KW"/>
</dbReference>
<evidence type="ECO:0000256" key="5">
    <source>
        <dbReference type="ARBA" id="ARBA00022741"/>
    </source>
</evidence>
<dbReference type="SUPFAM" id="SSF52440">
    <property type="entry name" value="PreATP-grasp domain"/>
    <property type="match status" value="1"/>
</dbReference>
<dbReference type="PROSITE" id="PS00843">
    <property type="entry name" value="DALA_DALA_LIGASE_1"/>
    <property type="match status" value="1"/>
</dbReference>
<dbReference type="InterPro" id="IPR013815">
    <property type="entry name" value="ATP_grasp_subdomain_1"/>
</dbReference>
<dbReference type="Proteomes" id="UP000824135">
    <property type="component" value="Unassembled WGS sequence"/>
</dbReference>
<keyword evidence="6 11" id="KW-0067">ATP-binding</keyword>